<name>A0A183JNF7_9TREM</name>
<reference evidence="3" key="1">
    <citation type="submission" date="2016-06" db="UniProtKB">
        <authorList>
            <consortium name="WormBaseParasite"/>
        </authorList>
    </citation>
    <scope>IDENTIFICATION</scope>
</reference>
<keyword evidence="2" id="KW-1185">Reference proteome</keyword>
<dbReference type="WBParaSite" id="SCUD_0000424301-mRNA-1">
    <property type="protein sequence ID" value="SCUD_0000424301-mRNA-1"/>
    <property type="gene ID" value="SCUD_0000424301"/>
</dbReference>
<accession>A0A183JNF7</accession>
<evidence type="ECO:0000313" key="1">
    <source>
        <dbReference type="EMBL" id="VDO87538.1"/>
    </source>
</evidence>
<organism evidence="3">
    <name type="scientific">Schistosoma curassoni</name>
    <dbReference type="NCBI Taxonomy" id="6186"/>
    <lineage>
        <taxon>Eukaryota</taxon>
        <taxon>Metazoa</taxon>
        <taxon>Spiralia</taxon>
        <taxon>Lophotrochozoa</taxon>
        <taxon>Platyhelminthes</taxon>
        <taxon>Trematoda</taxon>
        <taxon>Digenea</taxon>
        <taxon>Strigeidida</taxon>
        <taxon>Schistosomatoidea</taxon>
        <taxon>Schistosomatidae</taxon>
        <taxon>Schistosoma</taxon>
    </lineage>
</organism>
<evidence type="ECO:0000313" key="2">
    <source>
        <dbReference type="Proteomes" id="UP000279833"/>
    </source>
</evidence>
<gene>
    <name evidence="1" type="ORF">SCUD_LOCUS4243</name>
</gene>
<dbReference type="STRING" id="6186.A0A183JNF7"/>
<protein>
    <submittedName>
        <fullName evidence="1 3">Uncharacterized protein</fullName>
    </submittedName>
</protein>
<evidence type="ECO:0000313" key="3">
    <source>
        <dbReference type="WBParaSite" id="SCUD_0000424301-mRNA-1"/>
    </source>
</evidence>
<proteinExistence type="predicted"/>
<sequence>MIQAYESTDNTTRTGDLTRNKIKLSLFLHLELPGPIHLEETKELIQFSKGNPALCAQVEVGTINNDSSSSSSTSTTTWNSIHFSSNYSPYIIINKNIFHSETNNRYIELSNCKPLSWDHYTEIPITLQNKFHFRARYCIYGYSTMCTEYIKPIKGNNNEVLNLTIFFIVYSLCYQKQTISALLNRNISIEECIQDIVEVLRFACSTRGIGK</sequence>
<dbReference type="EMBL" id="UZAK01005436">
    <property type="protein sequence ID" value="VDO87538.1"/>
    <property type="molecule type" value="Genomic_DNA"/>
</dbReference>
<reference evidence="1 2" key="2">
    <citation type="submission" date="2018-11" db="EMBL/GenBank/DDBJ databases">
        <authorList>
            <consortium name="Pathogen Informatics"/>
        </authorList>
    </citation>
    <scope>NUCLEOTIDE SEQUENCE [LARGE SCALE GENOMIC DNA]</scope>
    <source>
        <strain evidence="1">Dakar</strain>
        <strain evidence="2">Dakar, Senegal</strain>
    </source>
</reference>
<dbReference type="Proteomes" id="UP000279833">
    <property type="component" value="Unassembled WGS sequence"/>
</dbReference>
<dbReference type="AlphaFoldDB" id="A0A183JNF7"/>